<reference evidence="1" key="1">
    <citation type="submission" date="2014-11" db="EMBL/GenBank/DDBJ databases">
        <authorList>
            <person name="Amaro Gonzalez C."/>
        </authorList>
    </citation>
    <scope>NUCLEOTIDE SEQUENCE</scope>
</reference>
<name>A0A0E9WKV0_ANGAN</name>
<evidence type="ECO:0000313" key="1">
    <source>
        <dbReference type="EMBL" id="JAH90103.1"/>
    </source>
</evidence>
<dbReference type="EMBL" id="GBXM01018474">
    <property type="protein sequence ID" value="JAH90103.1"/>
    <property type="molecule type" value="Transcribed_RNA"/>
</dbReference>
<sequence length="37" mass="4562">MIVFLFTLQKIAVFKCFNRVMRLKIVFLYLACFKLRF</sequence>
<dbReference type="AlphaFoldDB" id="A0A0E9WKV0"/>
<protein>
    <submittedName>
        <fullName evidence="1">Uncharacterized protein</fullName>
    </submittedName>
</protein>
<organism evidence="1">
    <name type="scientific">Anguilla anguilla</name>
    <name type="common">European freshwater eel</name>
    <name type="synonym">Muraena anguilla</name>
    <dbReference type="NCBI Taxonomy" id="7936"/>
    <lineage>
        <taxon>Eukaryota</taxon>
        <taxon>Metazoa</taxon>
        <taxon>Chordata</taxon>
        <taxon>Craniata</taxon>
        <taxon>Vertebrata</taxon>
        <taxon>Euteleostomi</taxon>
        <taxon>Actinopterygii</taxon>
        <taxon>Neopterygii</taxon>
        <taxon>Teleostei</taxon>
        <taxon>Anguilliformes</taxon>
        <taxon>Anguillidae</taxon>
        <taxon>Anguilla</taxon>
    </lineage>
</organism>
<proteinExistence type="predicted"/>
<accession>A0A0E9WKV0</accession>
<reference evidence="1" key="2">
    <citation type="journal article" date="2015" name="Fish Shellfish Immunol.">
        <title>Early steps in the European eel (Anguilla anguilla)-Vibrio vulnificus interaction in the gills: Role of the RtxA13 toxin.</title>
        <authorList>
            <person name="Callol A."/>
            <person name="Pajuelo D."/>
            <person name="Ebbesson L."/>
            <person name="Teles M."/>
            <person name="MacKenzie S."/>
            <person name="Amaro C."/>
        </authorList>
    </citation>
    <scope>NUCLEOTIDE SEQUENCE</scope>
</reference>